<proteinExistence type="predicted"/>
<dbReference type="PANTHER" id="PTHR33332">
    <property type="entry name" value="REVERSE TRANSCRIPTASE DOMAIN-CONTAINING PROTEIN"/>
    <property type="match status" value="1"/>
</dbReference>
<sequence length="251" mass="28177">MSQQCAFTTNKSNYILGFTRKIMAGKAGEVIVCHNVLVKSHLEIYVQFLVTPVQECLGEKEKRGAVDSLEGREALQSDLGRLESWTITSCMKFNKSKCQILHLGWGYPGYTYKLRNERLESSPTERDLGRALAAKRANNVLGSIKHSIASSLREVIVPLYTALPHLAYCVQFWAPQYKDIKLLDCVPRRATKMVKGLKGKTYEQQLRSLGLFSLEKRRLRGALITVYSFLKAGSRGGDADLLSLVTSDRTQ</sequence>
<reference evidence="1 2" key="1">
    <citation type="journal article" date="2023" name="J. Hered.">
        <title>Chromosome-level genome of the wood stork (Mycteria americana) provides insight into avian chromosome evolution.</title>
        <authorList>
            <person name="Flamio R. Jr."/>
            <person name="Ramstad K.M."/>
        </authorList>
    </citation>
    <scope>NUCLEOTIDE SEQUENCE [LARGE SCALE GENOMIC DNA]</scope>
    <source>
        <strain evidence="1">JAX WOST 10</strain>
    </source>
</reference>
<name>A0AAN7NF01_MYCAM</name>
<gene>
    <name evidence="1" type="ORF">QYF61_005011</name>
</gene>
<organism evidence="1 2">
    <name type="scientific">Mycteria americana</name>
    <name type="common">Wood stork</name>
    <dbReference type="NCBI Taxonomy" id="33587"/>
    <lineage>
        <taxon>Eukaryota</taxon>
        <taxon>Metazoa</taxon>
        <taxon>Chordata</taxon>
        <taxon>Craniata</taxon>
        <taxon>Vertebrata</taxon>
        <taxon>Euteleostomi</taxon>
        <taxon>Archelosauria</taxon>
        <taxon>Archosauria</taxon>
        <taxon>Dinosauria</taxon>
        <taxon>Saurischia</taxon>
        <taxon>Theropoda</taxon>
        <taxon>Coelurosauria</taxon>
        <taxon>Aves</taxon>
        <taxon>Neognathae</taxon>
        <taxon>Neoaves</taxon>
        <taxon>Aequornithes</taxon>
        <taxon>Ciconiiformes</taxon>
        <taxon>Ciconiidae</taxon>
        <taxon>Mycteria</taxon>
    </lineage>
</organism>
<dbReference type="EMBL" id="JAUNZN010000003">
    <property type="protein sequence ID" value="KAK4823659.1"/>
    <property type="molecule type" value="Genomic_DNA"/>
</dbReference>
<accession>A0AAN7NF01</accession>
<dbReference type="AlphaFoldDB" id="A0AAN7NF01"/>
<comment type="caution">
    <text evidence="1">The sequence shown here is derived from an EMBL/GenBank/DDBJ whole genome shotgun (WGS) entry which is preliminary data.</text>
</comment>
<evidence type="ECO:0000313" key="1">
    <source>
        <dbReference type="EMBL" id="KAK4823659.1"/>
    </source>
</evidence>
<protein>
    <recommendedName>
        <fullName evidence="3">Reverse transcriptase</fullName>
    </recommendedName>
</protein>
<dbReference type="Proteomes" id="UP001333110">
    <property type="component" value="Unassembled WGS sequence"/>
</dbReference>
<evidence type="ECO:0000313" key="2">
    <source>
        <dbReference type="Proteomes" id="UP001333110"/>
    </source>
</evidence>
<keyword evidence="2" id="KW-1185">Reference proteome</keyword>
<evidence type="ECO:0008006" key="3">
    <source>
        <dbReference type="Google" id="ProtNLM"/>
    </source>
</evidence>